<accession>A0A1F7RT25</accession>
<evidence type="ECO:0000256" key="3">
    <source>
        <dbReference type="ARBA" id="ARBA00012239"/>
    </source>
</evidence>
<dbReference type="InterPro" id="IPR015421">
    <property type="entry name" value="PyrdxlP-dep_Trfase_major"/>
</dbReference>
<dbReference type="EC" id="2.8.1.7" evidence="3"/>
<dbReference type="PANTHER" id="PTHR11601:SF34">
    <property type="entry name" value="CYSTEINE DESULFURASE"/>
    <property type="match status" value="1"/>
</dbReference>
<dbReference type="Proteomes" id="UP000179266">
    <property type="component" value="Unassembled WGS sequence"/>
</dbReference>
<keyword evidence="8" id="KW-0411">Iron-sulfur</keyword>
<dbReference type="Pfam" id="PF00266">
    <property type="entry name" value="Aminotran_5"/>
    <property type="match status" value="1"/>
</dbReference>
<dbReference type="SUPFAM" id="SSF53383">
    <property type="entry name" value="PLP-dependent transferases"/>
    <property type="match status" value="1"/>
</dbReference>
<comment type="cofactor">
    <cofactor evidence="1 10">
        <name>pyridoxal 5'-phosphate</name>
        <dbReference type="ChEBI" id="CHEBI:597326"/>
    </cofactor>
</comment>
<dbReference type="PANTHER" id="PTHR11601">
    <property type="entry name" value="CYSTEINE DESULFURYLASE FAMILY MEMBER"/>
    <property type="match status" value="1"/>
</dbReference>
<evidence type="ECO:0000256" key="6">
    <source>
        <dbReference type="ARBA" id="ARBA00022898"/>
    </source>
</evidence>
<comment type="caution">
    <text evidence="12">The sequence shown here is derived from an EMBL/GenBank/DDBJ whole genome shotgun (WGS) entry which is preliminary data.</text>
</comment>
<evidence type="ECO:0000256" key="2">
    <source>
        <dbReference type="ARBA" id="ARBA00006490"/>
    </source>
</evidence>
<evidence type="ECO:0000256" key="4">
    <source>
        <dbReference type="ARBA" id="ARBA00022679"/>
    </source>
</evidence>
<dbReference type="InterPro" id="IPR015422">
    <property type="entry name" value="PyrdxlP-dep_Trfase_small"/>
</dbReference>
<dbReference type="GO" id="GO:0031071">
    <property type="term" value="F:cysteine desulfurase activity"/>
    <property type="evidence" value="ECO:0007669"/>
    <property type="project" value="UniProtKB-EC"/>
</dbReference>
<evidence type="ECO:0000313" key="13">
    <source>
        <dbReference type="Proteomes" id="UP000179266"/>
    </source>
</evidence>
<dbReference type="InterPro" id="IPR020578">
    <property type="entry name" value="Aminotrans_V_PyrdxlP_BS"/>
</dbReference>
<evidence type="ECO:0000259" key="11">
    <source>
        <dbReference type="Pfam" id="PF00266"/>
    </source>
</evidence>
<gene>
    <name evidence="12" type="ORF">A2161_13525</name>
</gene>
<evidence type="ECO:0000256" key="7">
    <source>
        <dbReference type="ARBA" id="ARBA00023004"/>
    </source>
</evidence>
<name>A0A1F7RT25_9BACT</name>
<protein>
    <recommendedName>
        <fullName evidence="3">cysteine desulfurase</fullName>
        <ecNumber evidence="3">2.8.1.7</ecNumber>
    </recommendedName>
</protein>
<evidence type="ECO:0000256" key="10">
    <source>
        <dbReference type="RuleBase" id="RU004504"/>
    </source>
</evidence>
<dbReference type="Gene3D" id="1.10.260.50">
    <property type="match status" value="1"/>
</dbReference>
<dbReference type="PROSITE" id="PS00595">
    <property type="entry name" value="AA_TRANSFER_CLASS_5"/>
    <property type="match status" value="1"/>
</dbReference>
<dbReference type="EMBL" id="MGDD01000220">
    <property type="protein sequence ID" value="OGL44520.1"/>
    <property type="molecule type" value="Genomic_DNA"/>
</dbReference>
<dbReference type="PIRSF" id="PIRSF005572">
    <property type="entry name" value="NifS"/>
    <property type="match status" value="1"/>
</dbReference>
<dbReference type="InterPro" id="IPR000192">
    <property type="entry name" value="Aminotrans_V_dom"/>
</dbReference>
<keyword evidence="5" id="KW-0479">Metal-binding</keyword>
<feature type="domain" description="Aminotransferase class V" evidence="11">
    <location>
        <begin position="4"/>
        <end position="372"/>
    </location>
</feature>
<organism evidence="12 13">
    <name type="scientific">Candidatus Schekmanbacteria bacterium RBG_13_48_7</name>
    <dbReference type="NCBI Taxonomy" id="1817878"/>
    <lineage>
        <taxon>Bacteria</taxon>
        <taxon>Candidatus Schekmaniibacteriota</taxon>
    </lineage>
</organism>
<keyword evidence="6" id="KW-0663">Pyridoxal phosphate</keyword>
<dbReference type="InterPro" id="IPR015424">
    <property type="entry name" value="PyrdxlP-dep_Trfase"/>
</dbReference>
<dbReference type="Gene3D" id="3.90.1150.10">
    <property type="entry name" value="Aspartate Aminotransferase, domain 1"/>
    <property type="match status" value="1"/>
</dbReference>
<keyword evidence="7" id="KW-0408">Iron</keyword>
<comment type="catalytic activity">
    <reaction evidence="9">
        <text>(sulfur carrier)-H + L-cysteine = (sulfur carrier)-SH + L-alanine</text>
        <dbReference type="Rhea" id="RHEA:43892"/>
        <dbReference type="Rhea" id="RHEA-COMP:14737"/>
        <dbReference type="Rhea" id="RHEA-COMP:14739"/>
        <dbReference type="ChEBI" id="CHEBI:29917"/>
        <dbReference type="ChEBI" id="CHEBI:35235"/>
        <dbReference type="ChEBI" id="CHEBI:57972"/>
        <dbReference type="ChEBI" id="CHEBI:64428"/>
        <dbReference type="EC" id="2.8.1.7"/>
    </reaction>
</comment>
<keyword evidence="4" id="KW-0808">Transferase</keyword>
<proteinExistence type="inferred from homology"/>
<reference evidence="12 13" key="1">
    <citation type="journal article" date="2016" name="Nat. Commun.">
        <title>Thousands of microbial genomes shed light on interconnected biogeochemical processes in an aquifer system.</title>
        <authorList>
            <person name="Anantharaman K."/>
            <person name="Brown C.T."/>
            <person name="Hug L.A."/>
            <person name="Sharon I."/>
            <person name="Castelle C.J."/>
            <person name="Probst A.J."/>
            <person name="Thomas B.C."/>
            <person name="Singh A."/>
            <person name="Wilkins M.J."/>
            <person name="Karaoz U."/>
            <person name="Brodie E.L."/>
            <person name="Williams K.H."/>
            <person name="Hubbard S.S."/>
            <person name="Banfield J.F."/>
        </authorList>
    </citation>
    <scope>NUCLEOTIDE SEQUENCE [LARGE SCALE GENOMIC DNA]</scope>
</reference>
<evidence type="ECO:0000313" key="12">
    <source>
        <dbReference type="EMBL" id="OGL44520.1"/>
    </source>
</evidence>
<dbReference type="AlphaFoldDB" id="A0A1F7RT25"/>
<dbReference type="FunFam" id="3.40.640.10:FF:000084">
    <property type="entry name" value="IscS-like cysteine desulfurase"/>
    <property type="match status" value="1"/>
</dbReference>
<evidence type="ECO:0000256" key="9">
    <source>
        <dbReference type="ARBA" id="ARBA00050776"/>
    </source>
</evidence>
<evidence type="ECO:0000256" key="5">
    <source>
        <dbReference type="ARBA" id="ARBA00022723"/>
    </source>
</evidence>
<dbReference type="NCBIfam" id="NF002806">
    <property type="entry name" value="PRK02948.1"/>
    <property type="match status" value="1"/>
</dbReference>
<evidence type="ECO:0000256" key="1">
    <source>
        <dbReference type="ARBA" id="ARBA00001933"/>
    </source>
</evidence>
<dbReference type="InterPro" id="IPR016454">
    <property type="entry name" value="Cysteine_dSase"/>
</dbReference>
<dbReference type="Gene3D" id="3.40.640.10">
    <property type="entry name" value="Type I PLP-dependent aspartate aminotransferase-like (Major domain)"/>
    <property type="match status" value="1"/>
</dbReference>
<comment type="similarity">
    <text evidence="2">Belongs to the class-V pyridoxal-phosphate-dependent aminotransferase family. NifS/IscS subfamily.</text>
</comment>
<dbReference type="GO" id="GO:0051536">
    <property type="term" value="F:iron-sulfur cluster binding"/>
    <property type="evidence" value="ECO:0007669"/>
    <property type="project" value="UniProtKB-KW"/>
</dbReference>
<sequence>MKEVYFDNSATSPLHPEVKKIIEENLDLFGNPSSHHRFGRRTREKIEAARGTIAKMMGAEPEEIIFTSGGSESNNLVLKGITCEGVTCRIKDVKLGKTVITTQIEHPSVFGTCKCLEHVGNNIIFAPVDSTGKVDPGFIKKAIDLNTSLISVMFANNEIGTIQPISEIAAIAHENKILFHTDAVQAFGKIPINVKKMNIDLLSISGHKINAPKGVGALYIRKGIKICPIIHGGHQEYERRAGTENTLGILALGKACEIWMQDNYKHSEHVKKLRDRLQTGITQKISDIRINGHPQDRLPGLLNVTFKYIEGESILLRLDREGIAVSTGSACSSGSLEPSHVLLAIGLPHEDAHGSIRFSIGYGNTEEDVDYVLEKLKTVIEDLRALSPLSPVNQL</sequence>
<dbReference type="GO" id="GO:0046872">
    <property type="term" value="F:metal ion binding"/>
    <property type="evidence" value="ECO:0007669"/>
    <property type="project" value="UniProtKB-KW"/>
</dbReference>
<evidence type="ECO:0000256" key="8">
    <source>
        <dbReference type="ARBA" id="ARBA00023014"/>
    </source>
</evidence>